<organism evidence="1 2">
    <name type="scientific">Candidatus Accumulibacter appositus</name>
    <dbReference type="NCBI Taxonomy" id="1454003"/>
    <lineage>
        <taxon>Bacteria</taxon>
        <taxon>Pseudomonadati</taxon>
        <taxon>Pseudomonadota</taxon>
        <taxon>Betaproteobacteria</taxon>
        <taxon>Candidatus Accumulibacter</taxon>
    </lineage>
</organism>
<comment type="caution">
    <text evidence="1">The sequence shown here is derived from an EMBL/GenBank/DDBJ whole genome shotgun (WGS) entry which is preliminary data.</text>
</comment>
<accession>A0A011Q472</accession>
<dbReference type="EMBL" id="JEMX01000180">
    <property type="protein sequence ID" value="EXI73379.1"/>
    <property type="molecule type" value="Genomic_DNA"/>
</dbReference>
<dbReference type="Proteomes" id="UP000021816">
    <property type="component" value="Unassembled WGS sequence"/>
</dbReference>
<dbReference type="AlphaFoldDB" id="A0A011Q472"/>
<protein>
    <submittedName>
        <fullName evidence="1">Uncharacterized protein</fullName>
    </submittedName>
</protein>
<sequence>MPAMLPPAIPPPIAPIMSDRQPLHGIQLGHRRTQSLAHGQGPARITAAVHRLSENGVGLVLRLDEHIVGFARVVGFARAEAKFIDAHRLDVDAVRLHDGHLEAGDAHVVEGVAGAVDEAQAQALAGTEQAGPVAGRRGSVHQVGERCRRQIGQVGRTHAHLVPHLALADRRLQALARGIAEELDRRRLVVVVGWW</sequence>
<reference evidence="1 2" key="1">
    <citation type="submission" date="2014-02" db="EMBL/GenBank/DDBJ databases">
        <title>Expanding our view of genomic diversity in Candidatus Accumulibacter clades.</title>
        <authorList>
            <person name="Skennerton C.T."/>
            <person name="Barr J.J."/>
            <person name="Slater F.R."/>
            <person name="Bond P.L."/>
            <person name="Tyson G.W."/>
        </authorList>
    </citation>
    <scope>NUCLEOTIDE SEQUENCE [LARGE SCALE GENOMIC DNA]</scope>
    <source>
        <strain evidence="2">BA-92</strain>
    </source>
</reference>
<evidence type="ECO:0000313" key="2">
    <source>
        <dbReference type="Proteomes" id="UP000021816"/>
    </source>
</evidence>
<gene>
    <name evidence="1" type="ORF">AW10_04240</name>
</gene>
<evidence type="ECO:0000313" key="1">
    <source>
        <dbReference type="EMBL" id="EXI73379.1"/>
    </source>
</evidence>
<proteinExistence type="predicted"/>
<name>A0A011Q472_9PROT</name>